<evidence type="ECO:0000313" key="3">
    <source>
        <dbReference type="Proteomes" id="UP000003676"/>
    </source>
</evidence>
<name>B6WSF1_9BACT</name>
<reference evidence="2 3" key="2">
    <citation type="submission" date="2008-10" db="EMBL/GenBank/DDBJ databases">
        <authorList>
            <person name="Fulton L."/>
            <person name="Clifton S."/>
            <person name="Fulton B."/>
            <person name="Xu J."/>
            <person name="Minx P."/>
            <person name="Pepin K.H."/>
            <person name="Johnson M."/>
            <person name="Bhonagiri V."/>
            <person name="Nash W.E."/>
            <person name="Mardis E.R."/>
            <person name="Wilson R.K."/>
        </authorList>
    </citation>
    <scope>NUCLEOTIDE SEQUENCE [LARGE SCALE GENOMIC DNA]</scope>
    <source>
        <strain evidence="2 3">ATCC 29098</strain>
    </source>
</reference>
<accession>B6WSF1</accession>
<gene>
    <name evidence="2" type="ORF">DESPIG_01073</name>
</gene>
<organism evidence="2 3">
    <name type="scientific">Desulfovibrio piger ATCC 29098</name>
    <dbReference type="NCBI Taxonomy" id="411464"/>
    <lineage>
        <taxon>Bacteria</taxon>
        <taxon>Pseudomonadati</taxon>
        <taxon>Thermodesulfobacteriota</taxon>
        <taxon>Desulfovibrionia</taxon>
        <taxon>Desulfovibrionales</taxon>
        <taxon>Desulfovibrionaceae</taxon>
        <taxon>Desulfovibrio</taxon>
    </lineage>
</organism>
<feature type="region of interest" description="Disordered" evidence="1">
    <location>
        <begin position="1"/>
        <end position="42"/>
    </location>
</feature>
<proteinExistence type="predicted"/>
<dbReference type="EMBL" id="ABXU01000027">
    <property type="protein sequence ID" value="EEB34106.1"/>
    <property type="molecule type" value="Genomic_DNA"/>
</dbReference>
<sequence>MPHDRAARRRSFEAKKPFQSQVRYGAMPGHRENCGKDSQGSVARAYPFHPHLFVQN</sequence>
<dbReference type="HOGENOM" id="CLU_3006821_0_0_7"/>
<reference evidence="2 3" key="1">
    <citation type="submission" date="2008-10" db="EMBL/GenBank/DDBJ databases">
        <title>Draft genome sequence of Desulvovibrio piger (ATCC 29098).</title>
        <authorList>
            <person name="Sudarsanam P."/>
            <person name="Ley R."/>
            <person name="Guruge J."/>
            <person name="Turnbaugh P.J."/>
            <person name="Mahowald M."/>
            <person name="Liep D."/>
            <person name="Gordon J."/>
        </authorList>
    </citation>
    <scope>NUCLEOTIDE SEQUENCE [LARGE SCALE GENOMIC DNA]</scope>
    <source>
        <strain evidence="2 3">ATCC 29098</strain>
    </source>
</reference>
<comment type="caution">
    <text evidence="2">The sequence shown here is derived from an EMBL/GenBank/DDBJ whole genome shotgun (WGS) entry which is preliminary data.</text>
</comment>
<dbReference type="Proteomes" id="UP000003676">
    <property type="component" value="Unassembled WGS sequence"/>
</dbReference>
<dbReference type="AlphaFoldDB" id="B6WSF1"/>
<protein>
    <submittedName>
        <fullName evidence="2">Uncharacterized protein</fullName>
    </submittedName>
</protein>
<feature type="compositionally biased region" description="Basic and acidic residues" evidence="1">
    <location>
        <begin position="1"/>
        <end position="16"/>
    </location>
</feature>
<evidence type="ECO:0000313" key="2">
    <source>
        <dbReference type="EMBL" id="EEB34106.1"/>
    </source>
</evidence>
<evidence type="ECO:0000256" key="1">
    <source>
        <dbReference type="SAM" id="MobiDB-lite"/>
    </source>
</evidence>